<evidence type="ECO:0000313" key="2">
    <source>
        <dbReference type="Proteomes" id="UP000054995"/>
    </source>
</evidence>
<accession>A0A0V1FWG5</accession>
<sequence>MTRGGLVLLSEGVVMLISLNHIVKIIYAEIENCYNEKQEQIEKKRKPNERRTESSVLAVKFHSDHKEKKKKKLVTSQQTVRDV</sequence>
<keyword evidence="2" id="KW-1185">Reference proteome</keyword>
<proteinExistence type="predicted"/>
<dbReference type="AlphaFoldDB" id="A0A0V1FWG5"/>
<evidence type="ECO:0000313" key="1">
    <source>
        <dbReference type="EMBL" id="KRY90261.1"/>
    </source>
</evidence>
<comment type="caution">
    <text evidence="1">The sequence shown here is derived from an EMBL/GenBank/DDBJ whole genome shotgun (WGS) entry which is preliminary data.</text>
</comment>
<reference evidence="1 2" key="1">
    <citation type="submission" date="2015-01" db="EMBL/GenBank/DDBJ databases">
        <title>Evolution of Trichinella species and genotypes.</title>
        <authorList>
            <person name="Korhonen P.K."/>
            <person name="Edoardo P."/>
            <person name="Giuseppe L.R."/>
            <person name="Gasser R.B."/>
        </authorList>
    </citation>
    <scope>NUCLEOTIDE SEQUENCE [LARGE SCALE GENOMIC DNA]</scope>
    <source>
        <strain evidence="1">ISS470</strain>
    </source>
</reference>
<gene>
    <name evidence="1" type="ORF">T4D_16392</name>
</gene>
<organism evidence="1 2">
    <name type="scientific">Trichinella pseudospiralis</name>
    <name type="common">Parasitic roundworm</name>
    <dbReference type="NCBI Taxonomy" id="6337"/>
    <lineage>
        <taxon>Eukaryota</taxon>
        <taxon>Metazoa</taxon>
        <taxon>Ecdysozoa</taxon>
        <taxon>Nematoda</taxon>
        <taxon>Enoplea</taxon>
        <taxon>Dorylaimia</taxon>
        <taxon>Trichinellida</taxon>
        <taxon>Trichinellidae</taxon>
        <taxon>Trichinella</taxon>
    </lineage>
</organism>
<dbReference type="Proteomes" id="UP000054995">
    <property type="component" value="Unassembled WGS sequence"/>
</dbReference>
<protein>
    <submittedName>
        <fullName evidence="1">Uncharacterized protein</fullName>
    </submittedName>
</protein>
<dbReference type="EMBL" id="JYDT01000023">
    <property type="protein sequence ID" value="KRY90261.1"/>
    <property type="molecule type" value="Genomic_DNA"/>
</dbReference>
<name>A0A0V1FWG5_TRIPS</name>